<comment type="caution">
    <text evidence="3">The sequence shown here is derived from an EMBL/GenBank/DDBJ whole genome shotgun (WGS) entry which is preliminary data.</text>
</comment>
<evidence type="ECO:0000313" key="4">
    <source>
        <dbReference type="Proteomes" id="UP001501237"/>
    </source>
</evidence>
<dbReference type="PANTHER" id="PTHR33744:SF1">
    <property type="entry name" value="DNA-BINDING TRANSCRIPTIONAL ACTIVATOR ADER"/>
    <property type="match status" value="1"/>
</dbReference>
<dbReference type="PANTHER" id="PTHR33744">
    <property type="entry name" value="CARBOHYDRATE DIACID REGULATOR"/>
    <property type="match status" value="1"/>
</dbReference>
<gene>
    <name evidence="3" type="ORF">GCM10010468_18660</name>
</gene>
<proteinExistence type="predicted"/>
<dbReference type="RefSeq" id="WP_344824789.1">
    <property type="nucleotide sequence ID" value="NZ_BAAAUV010000004.1"/>
</dbReference>
<dbReference type="InterPro" id="IPR051448">
    <property type="entry name" value="CdaR-like_regulators"/>
</dbReference>
<dbReference type="InterPro" id="IPR025736">
    <property type="entry name" value="PucR_C-HTH_dom"/>
</dbReference>
<dbReference type="EMBL" id="BAAAUV010000004">
    <property type="protein sequence ID" value="GAA3204224.1"/>
    <property type="molecule type" value="Genomic_DNA"/>
</dbReference>
<accession>A0ABP6Q7U5</accession>
<dbReference type="Gene3D" id="1.10.10.2840">
    <property type="entry name" value="PucR C-terminal helix-turn-helix domain"/>
    <property type="match status" value="1"/>
</dbReference>
<organism evidence="3 4">
    <name type="scientific">Actinocorallia longicatena</name>
    <dbReference type="NCBI Taxonomy" id="111803"/>
    <lineage>
        <taxon>Bacteria</taxon>
        <taxon>Bacillati</taxon>
        <taxon>Actinomycetota</taxon>
        <taxon>Actinomycetes</taxon>
        <taxon>Streptosporangiales</taxon>
        <taxon>Thermomonosporaceae</taxon>
        <taxon>Actinocorallia</taxon>
    </lineage>
</organism>
<feature type="domain" description="PucR-like N-terminal" evidence="2">
    <location>
        <begin position="16"/>
        <end position="176"/>
    </location>
</feature>
<evidence type="ECO:0000313" key="3">
    <source>
        <dbReference type="EMBL" id="GAA3204224.1"/>
    </source>
</evidence>
<evidence type="ECO:0000259" key="1">
    <source>
        <dbReference type="Pfam" id="PF13556"/>
    </source>
</evidence>
<sequence>MAVLQIEAAGERLRYRVPADVATILRADLLTLTGEIVAEIRRRIPEFEEPCPGRDAHLATAVEHAVTRFVDQLTGVEVAGEPRAYRALGEWEQRAGRDLRALVAAYRLGARLVWRRLTEIGLQHGITSRAMWRLGEELFTHIDEAADQSGIGHADAASRTADDDLRPHRRRLLHLLAERTDHTHEGLRALADPAHWRIPANVACVTLEPGWPRAPGISPAVTSDVLMDLDRPDPCLIVPDPEGPGRPEMLELALKGAVGAVGPTVAAADAALSLRLSRRLLNLMRDGVVAPSGLVRCIDHLPVLLLHGDEESVAVLRARLYEPLADLTETQRRRLCETLLVWLTTGGGANEVGNRLGVHAQTVRYRLRRLEELFGERLQDPAWRVSMALTLFRDQHRSAGTAKAMR</sequence>
<evidence type="ECO:0000259" key="2">
    <source>
        <dbReference type="Pfam" id="PF25906"/>
    </source>
</evidence>
<reference evidence="4" key="1">
    <citation type="journal article" date="2019" name="Int. J. Syst. Evol. Microbiol.">
        <title>The Global Catalogue of Microorganisms (GCM) 10K type strain sequencing project: providing services to taxonomists for standard genome sequencing and annotation.</title>
        <authorList>
            <consortium name="The Broad Institute Genomics Platform"/>
            <consortium name="The Broad Institute Genome Sequencing Center for Infectious Disease"/>
            <person name="Wu L."/>
            <person name="Ma J."/>
        </authorList>
    </citation>
    <scope>NUCLEOTIDE SEQUENCE [LARGE SCALE GENOMIC DNA]</scope>
    <source>
        <strain evidence="4">JCM 9377</strain>
    </source>
</reference>
<dbReference type="Pfam" id="PF13556">
    <property type="entry name" value="HTH_30"/>
    <property type="match status" value="1"/>
</dbReference>
<dbReference type="Pfam" id="PF25906">
    <property type="entry name" value="PucR-like_N"/>
    <property type="match status" value="1"/>
</dbReference>
<keyword evidence="4" id="KW-1185">Reference proteome</keyword>
<dbReference type="InterPro" id="IPR058663">
    <property type="entry name" value="PucR-like_N"/>
</dbReference>
<protein>
    <submittedName>
        <fullName evidence="3">PucR family transcriptional regulator</fullName>
    </submittedName>
</protein>
<dbReference type="InterPro" id="IPR042070">
    <property type="entry name" value="PucR_C-HTH_sf"/>
</dbReference>
<feature type="domain" description="PucR C-terminal helix-turn-helix" evidence="1">
    <location>
        <begin position="335"/>
        <end position="389"/>
    </location>
</feature>
<name>A0ABP6Q7U5_9ACTN</name>
<dbReference type="Proteomes" id="UP001501237">
    <property type="component" value="Unassembled WGS sequence"/>
</dbReference>